<protein>
    <submittedName>
        <fullName evidence="3">Metallophosphoesterase</fullName>
    </submittedName>
</protein>
<keyword evidence="4" id="KW-1185">Reference proteome</keyword>
<dbReference type="PANTHER" id="PTHR31302">
    <property type="entry name" value="TRANSMEMBRANE PROTEIN WITH METALLOPHOSPHOESTERASE DOMAIN-RELATED"/>
    <property type="match status" value="1"/>
</dbReference>
<dbReference type="Pfam" id="PF00149">
    <property type="entry name" value="Metallophos"/>
    <property type="match status" value="1"/>
</dbReference>
<dbReference type="EMBL" id="BMIS01000012">
    <property type="protein sequence ID" value="GGE75331.1"/>
    <property type="molecule type" value="Genomic_DNA"/>
</dbReference>
<dbReference type="GO" id="GO:0016020">
    <property type="term" value="C:membrane"/>
    <property type="evidence" value="ECO:0007669"/>
    <property type="project" value="GOC"/>
</dbReference>
<name>A0A917AV13_9MICC</name>
<dbReference type="SUPFAM" id="SSF56300">
    <property type="entry name" value="Metallo-dependent phosphatases"/>
    <property type="match status" value="1"/>
</dbReference>
<evidence type="ECO:0000256" key="1">
    <source>
        <dbReference type="SAM" id="MobiDB-lite"/>
    </source>
</evidence>
<accession>A0A917AV13</accession>
<evidence type="ECO:0000313" key="3">
    <source>
        <dbReference type="EMBL" id="GGE75331.1"/>
    </source>
</evidence>
<dbReference type="InterPro" id="IPR004843">
    <property type="entry name" value="Calcineurin-like_PHP"/>
</dbReference>
<dbReference type="Gene3D" id="3.60.21.10">
    <property type="match status" value="1"/>
</dbReference>
<gene>
    <name evidence="3" type="ORF">GCM10011401_23280</name>
</gene>
<dbReference type="PANTHER" id="PTHR31302:SF20">
    <property type="entry name" value="CONSERVED PROTEIN"/>
    <property type="match status" value="1"/>
</dbReference>
<reference evidence="3" key="2">
    <citation type="submission" date="2020-09" db="EMBL/GenBank/DDBJ databases">
        <authorList>
            <person name="Sun Q."/>
            <person name="Zhou Y."/>
        </authorList>
    </citation>
    <scope>NUCLEOTIDE SEQUENCE</scope>
    <source>
        <strain evidence="3">CGMCC 1.15388</strain>
    </source>
</reference>
<dbReference type="GO" id="GO:0009245">
    <property type="term" value="P:lipid A biosynthetic process"/>
    <property type="evidence" value="ECO:0007669"/>
    <property type="project" value="TreeGrafter"/>
</dbReference>
<dbReference type="InterPro" id="IPR051158">
    <property type="entry name" value="Metallophosphoesterase_sf"/>
</dbReference>
<feature type="domain" description="Calcineurin-like phosphoesterase" evidence="2">
    <location>
        <begin position="54"/>
        <end position="259"/>
    </location>
</feature>
<proteinExistence type="predicted"/>
<dbReference type="RefSeq" id="WP_188685918.1">
    <property type="nucleotide sequence ID" value="NZ_BMIS01000012.1"/>
</dbReference>
<feature type="region of interest" description="Disordered" evidence="1">
    <location>
        <begin position="200"/>
        <end position="220"/>
    </location>
</feature>
<dbReference type="InterPro" id="IPR029052">
    <property type="entry name" value="Metallo-depent_PP-like"/>
</dbReference>
<organism evidence="3 4">
    <name type="scientific">Nesterenkonia cremea</name>
    <dbReference type="NCBI Taxonomy" id="1882340"/>
    <lineage>
        <taxon>Bacteria</taxon>
        <taxon>Bacillati</taxon>
        <taxon>Actinomycetota</taxon>
        <taxon>Actinomycetes</taxon>
        <taxon>Micrococcales</taxon>
        <taxon>Micrococcaceae</taxon>
        <taxon>Nesterenkonia</taxon>
    </lineage>
</organism>
<comment type="caution">
    <text evidence="3">The sequence shown here is derived from an EMBL/GenBank/DDBJ whole genome shotgun (WGS) entry which is preliminary data.</text>
</comment>
<evidence type="ECO:0000313" key="4">
    <source>
        <dbReference type="Proteomes" id="UP000633136"/>
    </source>
</evidence>
<sequence>MRASALFTGLGACAGAGALLGGAILVYGNRVGLTRFTTREVQIGRPRTPDQRPLRILHISDIHYVPGQRKKAEWIRRLAELEPDLVINTGDNLSDHQAGPEVLRALDPLLDLPGVFVPGSNDYYAPKRKNPARYLLGPSQLDEDPVELPWRELFDQLGERGWVNLANRTHVAEVAGHRLEFSGVDDPHIDLDEFRGWPADELGAGAPDAGEASGAEPHGPTLRIGVAHAPVSSALQSFAQPDQASGKRADLVLCGHTHGGQICLPGEHALVTNCDLPRRQAKGLSTVRTPDGDAVPLHVSAGIGTSAKAQVRLNCPPESTLLTVYH</sequence>
<dbReference type="Proteomes" id="UP000633136">
    <property type="component" value="Unassembled WGS sequence"/>
</dbReference>
<reference evidence="3" key="1">
    <citation type="journal article" date="2014" name="Int. J. Syst. Evol. Microbiol.">
        <title>Complete genome sequence of Corynebacterium casei LMG S-19264T (=DSM 44701T), isolated from a smear-ripened cheese.</title>
        <authorList>
            <consortium name="US DOE Joint Genome Institute (JGI-PGF)"/>
            <person name="Walter F."/>
            <person name="Albersmeier A."/>
            <person name="Kalinowski J."/>
            <person name="Ruckert C."/>
        </authorList>
    </citation>
    <scope>NUCLEOTIDE SEQUENCE</scope>
    <source>
        <strain evidence="3">CGMCC 1.15388</strain>
    </source>
</reference>
<dbReference type="AlphaFoldDB" id="A0A917AV13"/>
<evidence type="ECO:0000259" key="2">
    <source>
        <dbReference type="Pfam" id="PF00149"/>
    </source>
</evidence>
<dbReference type="GO" id="GO:0008758">
    <property type="term" value="F:UDP-2,3-diacylglucosamine hydrolase activity"/>
    <property type="evidence" value="ECO:0007669"/>
    <property type="project" value="TreeGrafter"/>
</dbReference>